<dbReference type="STRING" id="1795632.TH606_05340"/>
<dbReference type="InterPro" id="IPR011990">
    <property type="entry name" value="TPR-like_helical_dom_sf"/>
</dbReference>
<keyword evidence="3" id="KW-1133">Transmembrane helix</keyword>
<evidence type="ECO:0000259" key="4">
    <source>
        <dbReference type="Pfam" id="PF09976"/>
    </source>
</evidence>
<dbReference type="RefSeq" id="WP_068541889.1">
    <property type="nucleotide sequence ID" value="NZ_LSFI01000020.1"/>
</dbReference>
<dbReference type="Proteomes" id="UP000076964">
    <property type="component" value="Unassembled WGS sequence"/>
</dbReference>
<feature type="domain" description="Ancillary SecYEG translocon subunit/Cell division coordinator CpoB TPR" evidence="4">
    <location>
        <begin position="26"/>
        <end position="212"/>
    </location>
</feature>
<dbReference type="Pfam" id="PF09976">
    <property type="entry name" value="TPR_21"/>
    <property type="match status" value="1"/>
</dbReference>
<evidence type="ECO:0000256" key="1">
    <source>
        <dbReference type="PROSITE-ProRule" id="PRU00339"/>
    </source>
</evidence>
<feature type="coiled-coil region" evidence="2">
    <location>
        <begin position="139"/>
        <end position="194"/>
    </location>
</feature>
<protein>
    <recommendedName>
        <fullName evidence="4">Ancillary SecYEG translocon subunit/Cell division coordinator CpoB TPR domain-containing protein</fullName>
    </recommendedName>
</protein>
<accession>A0A177E8N6</accession>
<feature type="transmembrane region" description="Helical" evidence="3">
    <location>
        <begin position="32"/>
        <end position="52"/>
    </location>
</feature>
<dbReference type="Gene3D" id="1.25.40.10">
    <property type="entry name" value="Tetratricopeptide repeat domain"/>
    <property type="match status" value="1"/>
</dbReference>
<evidence type="ECO:0000313" key="5">
    <source>
        <dbReference type="EMBL" id="OAG27780.1"/>
    </source>
</evidence>
<evidence type="ECO:0000256" key="3">
    <source>
        <dbReference type="SAM" id="Phobius"/>
    </source>
</evidence>
<dbReference type="EMBL" id="LSFI01000020">
    <property type="protein sequence ID" value="OAG27780.1"/>
    <property type="molecule type" value="Genomic_DNA"/>
</dbReference>
<dbReference type="SUPFAM" id="SSF48452">
    <property type="entry name" value="TPR-like"/>
    <property type="match status" value="1"/>
</dbReference>
<gene>
    <name evidence="5" type="ORF">TH606_05340</name>
</gene>
<reference evidence="5 6" key="1">
    <citation type="submission" date="2016-02" db="EMBL/GenBank/DDBJ databases">
        <title>Draft genome sequence of Thermodesulfatator sp. S606.</title>
        <authorList>
            <person name="Lai Q."/>
            <person name="Cao J."/>
            <person name="Dupont S."/>
            <person name="Shao Z."/>
            <person name="Jebbar M."/>
            <person name="Alain K."/>
        </authorList>
    </citation>
    <scope>NUCLEOTIDE SEQUENCE [LARGE SCALE GENOMIC DNA]</scope>
    <source>
        <strain evidence="5 6">S606</strain>
    </source>
</reference>
<organism evidence="5 6">
    <name type="scientific">Thermodesulfatator autotrophicus</name>
    <dbReference type="NCBI Taxonomy" id="1795632"/>
    <lineage>
        <taxon>Bacteria</taxon>
        <taxon>Pseudomonadati</taxon>
        <taxon>Thermodesulfobacteriota</taxon>
        <taxon>Thermodesulfobacteria</taxon>
        <taxon>Thermodesulfobacteriales</taxon>
        <taxon>Thermodesulfatatoraceae</taxon>
        <taxon>Thermodesulfatator</taxon>
    </lineage>
</organism>
<evidence type="ECO:0000313" key="6">
    <source>
        <dbReference type="Proteomes" id="UP000076964"/>
    </source>
</evidence>
<dbReference type="InterPro" id="IPR018704">
    <property type="entry name" value="SecYEG/CpoB_TPR"/>
</dbReference>
<name>A0A177E8N6_9BACT</name>
<keyword evidence="2" id="KW-0175">Coiled coil</keyword>
<keyword evidence="3" id="KW-0472">Membrane</keyword>
<dbReference type="AlphaFoldDB" id="A0A177E8N6"/>
<evidence type="ECO:0000256" key="2">
    <source>
        <dbReference type="SAM" id="Coils"/>
    </source>
</evidence>
<keyword evidence="6" id="KW-1185">Reference proteome</keyword>
<dbReference type="InterPro" id="IPR019734">
    <property type="entry name" value="TPR_rpt"/>
</dbReference>
<dbReference type="PROSITE" id="PS50005">
    <property type="entry name" value="TPR"/>
    <property type="match status" value="1"/>
</dbReference>
<feature type="repeat" description="TPR" evidence="1">
    <location>
        <begin position="165"/>
        <end position="198"/>
    </location>
</feature>
<dbReference type="OrthoDB" id="9797792at2"/>
<proteinExistence type="predicted"/>
<comment type="caution">
    <text evidence="5">The sequence shown here is derived from an EMBL/GenBank/DDBJ whole genome shotgun (WGS) entry which is preliminary data.</text>
</comment>
<keyword evidence="1" id="KW-0802">TPR repeat</keyword>
<sequence>MAKERKEEKAPEELLVLHERWVDFAKRHIREIIIAAIAIVVVVAAWSGFTYYQQQKTEKAALLLVQGLMTQDQKQRENIYQQVIKKYGNTPAALEARLALFEEYYAQGKLSEATSELEKVASKAKGDLKYFSSLGLGYLKEEQKKYPEAEKLYEKAATAKIGLEKVAYWDLSRVAELQNKLKEAVKYYEKLVALKPEAEKLTFIQVKLERLSQKLEKID</sequence>
<keyword evidence="3" id="KW-0812">Transmembrane</keyword>